<sequence length="178" mass="19749">MSTILILELLGVIAVNALSNSIGTLKTIFISKKYLKPAYVITFLDAIIFATALKQIASGNGVEFLIAFAIGKVIGVYLADVVENRLALGILETEIFLNDKDRMIEVADTLRDKGYTVNTFVSYGYKGVKRYKVDVTILRKEFPVLERILKEFNIENPTMQVKDISNIHGKITVSSVDA</sequence>
<protein>
    <recommendedName>
        <fullName evidence="5">DUF5698 domain-containing protein</fullName>
    </recommendedName>
</protein>
<keyword evidence="6" id="KW-0614">Plasmid</keyword>
<dbReference type="InterPro" id="IPR044035">
    <property type="entry name" value="DUF5698"/>
</dbReference>
<gene>
    <name evidence="6" type="ORF">PPSC2_28040</name>
</gene>
<evidence type="ECO:0000256" key="4">
    <source>
        <dbReference type="ARBA" id="ARBA00023136"/>
    </source>
</evidence>
<accession>E3EJN2</accession>
<keyword evidence="2" id="KW-0812">Transmembrane</keyword>
<dbReference type="AlphaFoldDB" id="E3EJN2"/>
<dbReference type="KEGG" id="ppm:PPSC2_28040"/>
<name>E3EJN2_PAEPS</name>
<reference evidence="6 7" key="1">
    <citation type="journal article" date="2011" name="J. Bacteriol.">
        <title>Complete genome sequence of Paenibacillus polymyxa SC2, a strain of plant growth-promoting Rhizobacterium with broad-spectrum antimicrobial activity.</title>
        <authorList>
            <person name="Ma M."/>
            <person name="Wang C."/>
            <person name="Ding Y."/>
            <person name="Li L."/>
            <person name="Shen D."/>
            <person name="Jiang X."/>
            <person name="Guan D."/>
            <person name="Cao F."/>
            <person name="Chen H."/>
            <person name="Feng R."/>
            <person name="Wang X."/>
            <person name="Ge Y."/>
            <person name="Yao L."/>
            <person name="Bing X."/>
            <person name="Yang X."/>
            <person name="Li J."/>
            <person name="Du B."/>
        </authorList>
    </citation>
    <scope>NUCLEOTIDE SEQUENCE [LARGE SCALE GENOMIC DNA]</scope>
    <source>
        <strain evidence="6 7">SC2</strain>
        <plasmid evidence="7">pSC2</plasmid>
    </source>
</reference>
<geneLocation type="plasmid" evidence="6 7">
    <name>pSC2</name>
</geneLocation>
<evidence type="ECO:0000259" key="5">
    <source>
        <dbReference type="Pfam" id="PF18955"/>
    </source>
</evidence>
<dbReference type="HOGENOM" id="CLU_128643_0_0_9"/>
<evidence type="ECO:0000256" key="3">
    <source>
        <dbReference type="ARBA" id="ARBA00022989"/>
    </source>
</evidence>
<evidence type="ECO:0000313" key="7">
    <source>
        <dbReference type="Proteomes" id="UP000006868"/>
    </source>
</evidence>
<keyword evidence="4" id="KW-0472">Membrane</keyword>
<dbReference type="PANTHER" id="PTHR40060:SF1">
    <property type="entry name" value="UPF0316 PROTEIN YEBE"/>
    <property type="match status" value="1"/>
</dbReference>
<evidence type="ECO:0000256" key="1">
    <source>
        <dbReference type="ARBA" id="ARBA00022475"/>
    </source>
</evidence>
<keyword evidence="1" id="KW-1003">Cell membrane</keyword>
<dbReference type="EMBL" id="CP002214">
    <property type="protein sequence ID" value="ADO59403.1"/>
    <property type="molecule type" value="Genomic_DNA"/>
</dbReference>
<dbReference type="InterPro" id="IPR022930">
    <property type="entry name" value="UPF0316"/>
</dbReference>
<dbReference type="Pfam" id="PF18955">
    <property type="entry name" value="DUF5698"/>
    <property type="match status" value="1"/>
</dbReference>
<dbReference type="RefSeq" id="WP_013385817.1">
    <property type="nucleotide sequence ID" value="NC_014628.2"/>
</dbReference>
<organism evidence="6 7">
    <name type="scientific">Paenibacillus polymyxa (strain SC2)</name>
    <name type="common">Bacillus polymyxa</name>
    <dbReference type="NCBI Taxonomy" id="886882"/>
    <lineage>
        <taxon>Bacteria</taxon>
        <taxon>Bacillati</taxon>
        <taxon>Bacillota</taxon>
        <taxon>Bacilli</taxon>
        <taxon>Bacillales</taxon>
        <taxon>Paenibacillaceae</taxon>
        <taxon>Paenibacillus</taxon>
    </lineage>
</organism>
<keyword evidence="3" id="KW-1133">Transmembrane helix</keyword>
<dbReference type="eggNOG" id="COG4843">
    <property type="taxonomic scope" value="Bacteria"/>
</dbReference>
<dbReference type="PANTHER" id="PTHR40060">
    <property type="entry name" value="UPF0316 PROTEIN YEBE"/>
    <property type="match status" value="1"/>
</dbReference>
<dbReference type="Proteomes" id="UP000006868">
    <property type="component" value="Plasmid pSC2"/>
</dbReference>
<dbReference type="PATRIC" id="fig|886882.15.peg.5943"/>
<evidence type="ECO:0000256" key="2">
    <source>
        <dbReference type="ARBA" id="ARBA00022692"/>
    </source>
</evidence>
<proteinExistence type="predicted"/>
<evidence type="ECO:0000313" key="6">
    <source>
        <dbReference type="EMBL" id="ADO59403.1"/>
    </source>
</evidence>
<feature type="domain" description="DUF5698" evidence="5">
    <location>
        <begin position="24"/>
        <end position="78"/>
    </location>
</feature>
<dbReference type="OrthoDB" id="48231at2"/>